<name>A0A8G1S0I1_9EURO</name>
<organism evidence="1 2">
    <name type="scientific">Aspergillus fijiensis CBS 313.89</name>
    <dbReference type="NCBI Taxonomy" id="1448319"/>
    <lineage>
        <taxon>Eukaryota</taxon>
        <taxon>Fungi</taxon>
        <taxon>Dikarya</taxon>
        <taxon>Ascomycota</taxon>
        <taxon>Pezizomycotina</taxon>
        <taxon>Eurotiomycetes</taxon>
        <taxon>Eurotiomycetidae</taxon>
        <taxon>Eurotiales</taxon>
        <taxon>Aspergillaceae</taxon>
        <taxon>Aspergillus</taxon>
    </lineage>
</organism>
<accession>A0A8G1S0I1</accession>
<dbReference type="EMBL" id="KZ824624">
    <property type="protein sequence ID" value="RAK81728.1"/>
    <property type="molecule type" value="Genomic_DNA"/>
</dbReference>
<dbReference type="OrthoDB" id="4478712at2759"/>
<dbReference type="GeneID" id="63863551"/>
<dbReference type="AlphaFoldDB" id="A0A8G1S0I1"/>
<keyword evidence="2" id="KW-1185">Reference proteome</keyword>
<dbReference type="VEuPathDB" id="FungiDB:BO72DRAFT_455075"/>
<reference evidence="1 2" key="1">
    <citation type="submission" date="2018-02" db="EMBL/GenBank/DDBJ databases">
        <title>The genomes of Aspergillus section Nigri reveals drivers in fungal speciation.</title>
        <authorList>
            <consortium name="DOE Joint Genome Institute"/>
            <person name="Vesth T.C."/>
            <person name="Nybo J."/>
            <person name="Theobald S."/>
            <person name="Brandl J."/>
            <person name="Frisvad J.C."/>
            <person name="Nielsen K.F."/>
            <person name="Lyhne E.K."/>
            <person name="Kogle M.E."/>
            <person name="Kuo A."/>
            <person name="Riley R."/>
            <person name="Clum A."/>
            <person name="Nolan M."/>
            <person name="Lipzen A."/>
            <person name="Salamov A."/>
            <person name="Henrissat B."/>
            <person name="Wiebenga A."/>
            <person name="De vries R.P."/>
            <person name="Grigoriev I.V."/>
            <person name="Mortensen U.H."/>
            <person name="Andersen M.R."/>
            <person name="Baker S.E."/>
        </authorList>
    </citation>
    <scope>NUCLEOTIDE SEQUENCE [LARGE SCALE GENOMIC DNA]</scope>
    <source>
        <strain evidence="1 2">CBS 313.89</strain>
    </source>
</reference>
<protein>
    <submittedName>
        <fullName evidence="1">Uncharacterized protein</fullName>
    </submittedName>
</protein>
<dbReference type="Proteomes" id="UP000249789">
    <property type="component" value="Unassembled WGS sequence"/>
</dbReference>
<dbReference type="RefSeq" id="XP_040805738.1">
    <property type="nucleotide sequence ID" value="XM_040946218.1"/>
</dbReference>
<sequence>MPCYLFIKVGAWIDGKKETFHEKRGNFHQAQGARLRLFAWDLAARKFEDPFELQQGVQLWRSMISLIQNDNDLNFEIQHEAALQHKHQVLDAMLRHLADTSDVGSEPIFSAMSQMQAIENELRTVHEQIWKLERKAHRILRKFPVSFGPVKRAVCANRARPDWHLTEFLREDCEGRGGCCGRGCGCCAGPRSAHRAKWGHCTAACACCERARGFAVGKHVRWEPVRLPALDDAEWITGGMLQLLVAYAFGLTVEDDWL</sequence>
<evidence type="ECO:0000313" key="1">
    <source>
        <dbReference type="EMBL" id="RAK81728.1"/>
    </source>
</evidence>
<gene>
    <name evidence="1" type="ORF">BO72DRAFT_455075</name>
</gene>
<evidence type="ECO:0000313" key="2">
    <source>
        <dbReference type="Proteomes" id="UP000249789"/>
    </source>
</evidence>
<proteinExistence type="predicted"/>